<evidence type="ECO:0000256" key="5">
    <source>
        <dbReference type="ARBA" id="ARBA00022747"/>
    </source>
</evidence>
<dbReference type="InterPro" id="IPR040980">
    <property type="entry name" value="SWI2_SNF2"/>
</dbReference>
<dbReference type="InterPro" id="IPR055180">
    <property type="entry name" value="HsdR_RecA-like_helicase_dom_2"/>
</dbReference>
<feature type="coiled-coil region" evidence="11">
    <location>
        <begin position="854"/>
        <end position="897"/>
    </location>
</feature>
<evidence type="ECO:0000313" key="14">
    <source>
        <dbReference type="Proteomes" id="UP000324143"/>
    </source>
</evidence>
<dbReference type="InterPro" id="IPR004473">
    <property type="entry name" value="Restrct_endonuc_typeI_HsdR"/>
</dbReference>
<comment type="caution">
    <text evidence="13">The sequence shown here is derived from an EMBL/GenBank/DDBJ whole genome shotgun (WGS) entry which is preliminary data.</text>
</comment>
<comment type="subunit">
    <text evidence="10">The type I restriction/modification system is composed of three polypeptides R, M and S.</text>
</comment>
<keyword evidence="3" id="KW-0540">Nuclease</keyword>
<dbReference type="Pfam" id="PF22679">
    <property type="entry name" value="T1R_D3-like"/>
    <property type="match status" value="1"/>
</dbReference>
<dbReference type="CDD" id="cd22332">
    <property type="entry name" value="HsdR_N"/>
    <property type="match status" value="1"/>
</dbReference>
<dbReference type="GO" id="GO:0005524">
    <property type="term" value="F:ATP binding"/>
    <property type="evidence" value="ECO:0007669"/>
    <property type="project" value="UniProtKB-KW"/>
</dbReference>
<organism evidence="13 14">
    <name type="scientific">Candidatus Mcinerneyibacterium aminivorans</name>
    <dbReference type="NCBI Taxonomy" id="2703815"/>
    <lineage>
        <taxon>Bacteria</taxon>
        <taxon>Candidatus Macinerneyibacteriota</taxon>
        <taxon>Candidatus Mcinerneyibacteria</taxon>
        <taxon>Candidatus Mcinerneyibacteriales</taxon>
        <taxon>Candidatus Mcinerneyibacteriaceae</taxon>
        <taxon>Candidatus Mcinerneyibacterium</taxon>
    </lineage>
</organism>
<dbReference type="Gene3D" id="3.90.1570.50">
    <property type="match status" value="1"/>
</dbReference>
<feature type="domain" description="Helicase ATP-binding" evidence="12">
    <location>
        <begin position="301"/>
        <end position="465"/>
    </location>
</feature>
<dbReference type="InterPro" id="IPR051268">
    <property type="entry name" value="Type-I_R_enzyme_R_subunit"/>
</dbReference>
<sequence>MKTESWNEYTKSEKPILSIFDKLGYKVFDINAKHEDIPEREKETEVILKSNLKRAIKRINPWINDYNLKKAVDKINPDKILAHDLIEANELIYEKLVNYISLEQDLGQGKKNQTVKYIDFENPENNEWMVLNQFKVEGTEENIIPDITIFVNGLPVGVIECKSPFIDDSQEKAIEQLLRYQNQRDTQDIVEGAEKLFYPNQITIAAWGDSASAAVIGASHEHYREWKDLYPYDEENIEKLLDKDSLNNQDKLIFSMFEKSRLLELIRNFTVFKKGHGSTTKIMARYQQYRATKKAYNKIKNKKDPEKRSGTVWHTQGSGKSYTMLFLSLLIKRDDELKNSAMLIVTDRVDLDEQITKTFVRSGFPNPENADSIDDLKDKLRNAAGKTITTTVHKFQESGDKIFPVLTKNKNIFVLVDEAHRTQYKELAANMRRALPNATYIGFTGTPIDKKTRSTLKTFGDYIDTYTITQSENDGVTRPIFYESRLAHLNVEKNIDDLFERIFKDKTEEEKAKIKEKHASPRVLAETRQRIKKIVLDITDHYENKIEPFKAQVVTVSKLAAATYKEFFDEYSDYESAVILSEGSNNEEEIIKKYNHYYKNKEKYIAKFKDENDPLKFLIVCDMLLTGFDAPYEQVMYLDKPLKEHNLLQAIARVNRVYEDKNYGLIVDYYGVFRYLKEALEIFRDEDIKGAVTEIKNAIPKLESKHNKIMKFFRDIDMNNLEECIKAFKDEEKRIKFKNAYREFAKYMDIVLPDPQALKYKSDLNRLGKVFKAVKNHYREALNIRGAGKKVRKLIDEHVRATDIELLNDPVPIIDKDFDKRIQKIDDEEVKASEMEQAIKKEISVRIDENPVYFESLKEKLERLIKEKEEERLQFDFDEYMDELNEIIEQIRNIDKMTQKMGMDKNEFAVYELLLKNKEIEKRESRDKTDKVAEPVTYDLNTDFDKDPYVNKEFRDLAKKLLGIIKNMKTVDWKWKENTVIKNMRKNIKIELVKHEEFKKNYEEITNQIINIAKSIF</sequence>
<dbReference type="PANTHER" id="PTHR30195">
    <property type="entry name" value="TYPE I SITE-SPECIFIC DEOXYRIBONUCLEASE PROTEIN SUBUNIT M AND R"/>
    <property type="match status" value="1"/>
</dbReference>
<dbReference type="SUPFAM" id="SSF52540">
    <property type="entry name" value="P-loop containing nucleoside triphosphate hydrolases"/>
    <property type="match status" value="2"/>
</dbReference>
<dbReference type="InterPro" id="IPR021810">
    <property type="entry name" value="T1RH-like_C"/>
</dbReference>
<keyword evidence="14" id="KW-1185">Reference proteome</keyword>
<keyword evidence="11" id="KW-0175">Coiled coil</keyword>
<gene>
    <name evidence="13" type="ORF">FXF47_07740</name>
</gene>
<evidence type="ECO:0000256" key="1">
    <source>
        <dbReference type="ARBA" id="ARBA00000851"/>
    </source>
</evidence>
<dbReference type="Gene3D" id="3.40.50.300">
    <property type="entry name" value="P-loop containing nucleotide triphosphate hydrolases"/>
    <property type="match status" value="2"/>
</dbReference>
<proteinExistence type="inferred from homology"/>
<reference evidence="13" key="1">
    <citation type="submission" date="2019-08" db="EMBL/GenBank/DDBJ databases">
        <title>Genomic characterization of a novel candidate phylum (ARYD3) from a high temperature, high salinity tertiary oil reservoir in north central Oklahoma, USA.</title>
        <authorList>
            <person name="Youssef N.H."/>
            <person name="Yadav A."/>
            <person name="Elshahed M.S."/>
        </authorList>
    </citation>
    <scope>NUCLEOTIDE SEQUENCE [LARGE SCALE GENOMIC DNA]</scope>
    <source>
        <strain evidence="13">ARYD3</strain>
    </source>
</reference>
<evidence type="ECO:0000313" key="13">
    <source>
        <dbReference type="EMBL" id="TYB30733.1"/>
    </source>
</evidence>
<evidence type="ECO:0000256" key="7">
    <source>
        <dbReference type="ARBA" id="ARBA00022801"/>
    </source>
</evidence>
<comment type="function">
    <text evidence="10">Subunit R is required for both nuclease and ATPase activities, but not for modification.</text>
</comment>
<dbReference type="InterPro" id="IPR014001">
    <property type="entry name" value="Helicase_ATP-bd"/>
</dbReference>
<keyword evidence="9 10" id="KW-0238">DNA-binding</keyword>
<evidence type="ECO:0000256" key="6">
    <source>
        <dbReference type="ARBA" id="ARBA00022759"/>
    </source>
</evidence>
<dbReference type="CDD" id="cd18030">
    <property type="entry name" value="DEXHc_RE_I_HsdR"/>
    <property type="match status" value="1"/>
</dbReference>
<dbReference type="PANTHER" id="PTHR30195:SF15">
    <property type="entry name" value="TYPE I RESTRICTION ENZYME HINDI ENDONUCLEASE SUBUNIT"/>
    <property type="match status" value="1"/>
</dbReference>
<evidence type="ECO:0000259" key="12">
    <source>
        <dbReference type="PROSITE" id="PS51192"/>
    </source>
</evidence>
<evidence type="ECO:0000256" key="3">
    <source>
        <dbReference type="ARBA" id="ARBA00022722"/>
    </source>
</evidence>
<dbReference type="GO" id="GO:0003677">
    <property type="term" value="F:DNA binding"/>
    <property type="evidence" value="ECO:0007669"/>
    <property type="project" value="UniProtKB-KW"/>
</dbReference>
<accession>A0A5D0MGL2</accession>
<keyword evidence="7 10" id="KW-0378">Hydrolase</keyword>
<dbReference type="GO" id="GO:0009307">
    <property type="term" value="P:DNA restriction-modification system"/>
    <property type="evidence" value="ECO:0007669"/>
    <property type="project" value="UniProtKB-KW"/>
</dbReference>
<dbReference type="PROSITE" id="PS51192">
    <property type="entry name" value="HELICASE_ATP_BIND_1"/>
    <property type="match status" value="1"/>
</dbReference>
<keyword evidence="8 10" id="KW-0067">ATP-binding</keyword>
<evidence type="ECO:0000256" key="11">
    <source>
        <dbReference type="SAM" id="Coils"/>
    </source>
</evidence>
<keyword evidence="5 10" id="KW-0680">Restriction system</keyword>
<dbReference type="EC" id="3.1.21.3" evidence="10"/>
<keyword evidence="6 13" id="KW-0255">Endonuclease</keyword>
<dbReference type="Proteomes" id="UP000324143">
    <property type="component" value="Unassembled WGS sequence"/>
</dbReference>
<protein>
    <recommendedName>
        <fullName evidence="10">Type I restriction enzyme endonuclease subunit</fullName>
        <shortName evidence="10">R protein</shortName>
        <ecNumber evidence="10">3.1.21.3</ecNumber>
    </recommendedName>
</protein>
<dbReference type="InterPro" id="IPR007409">
    <property type="entry name" value="Restrct_endonuc_type1_HsdR_N"/>
</dbReference>
<dbReference type="NCBIfam" id="TIGR00348">
    <property type="entry name" value="hsdR"/>
    <property type="match status" value="1"/>
</dbReference>
<dbReference type="CDD" id="cd18800">
    <property type="entry name" value="SF2_C_EcoR124I-like"/>
    <property type="match status" value="1"/>
</dbReference>
<evidence type="ECO:0000256" key="2">
    <source>
        <dbReference type="ARBA" id="ARBA00008598"/>
    </source>
</evidence>
<comment type="catalytic activity">
    <reaction evidence="1 10">
        <text>Endonucleolytic cleavage of DNA to give random double-stranded fragments with terminal 5'-phosphates, ATP is simultaneously hydrolyzed.</text>
        <dbReference type="EC" id="3.1.21.3"/>
    </reaction>
</comment>
<dbReference type="AlphaFoldDB" id="A0A5D0MGL2"/>
<name>A0A5D0MGL2_9BACT</name>
<dbReference type="InterPro" id="IPR027417">
    <property type="entry name" value="P-loop_NTPase"/>
</dbReference>
<comment type="similarity">
    <text evidence="2 10">Belongs to the HsdR family.</text>
</comment>
<evidence type="ECO:0000256" key="9">
    <source>
        <dbReference type="ARBA" id="ARBA00023125"/>
    </source>
</evidence>
<keyword evidence="4 10" id="KW-0547">Nucleotide-binding</keyword>
<dbReference type="Pfam" id="PF11867">
    <property type="entry name" value="T1RH-like_C"/>
    <property type="match status" value="1"/>
</dbReference>
<dbReference type="SMART" id="SM00487">
    <property type="entry name" value="DEXDc"/>
    <property type="match status" value="1"/>
</dbReference>
<dbReference type="Pfam" id="PF18766">
    <property type="entry name" value="SWI2_SNF2"/>
    <property type="match status" value="1"/>
</dbReference>
<evidence type="ECO:0000256" key="8">
    <source>
        <dbReference type="ARBA" id="ARBA00022840"/>
    </source>
</evidence>
<dbReference type="EMBL" id="VSIX01000088">
    <property type="protein sequence ID" value="TYB30733.1"/>
    <property type="molecule type" value="Genomic_DNA"/>
</dbReference>
<dbReference type="GO" id="GO:0009035">
    <property type="term" value="F:type I site-specific deoxyribonuclease activity"/>
    <property type="evidence" value="ECO:0007669"/>
    <property type="project" value="UniProtKB-EC"/>
</dbReference>
<evidence type="ECO:0000256" key="10">
    <source>
        <dbReference type="RuleBase" id="RU364115"/>
    </source>
</evidence>
<evidence type="ECO:0000256" key="4">
    <source>
        <dbReference type="ARBA" id="ARBA00022741"/>
    </source>
</evidence>
<dbReference type="Pfam" id="PF04313">
    <property type="entry name" value="HSDR_N"/>
    <property type="match status" value="1"/>
</dbReference>